<dbReference type="InterPro" id="IPR043038">
    <property type="entry name" value="VbhA_sf"/>
</dbReference>
<organism evidence="2 3">
    <name type="scientific">Laribacter hongkongensis</name>
    <dbReference type="NCBI Taxonomy" id="168471"/>
    <lineage>
        <taxon>Bacteria</taxon>
        <taxon>Pseudomonadati</taxon>
        <taxon>Pseudomonadota</taxon>
        <taxon>Betaproteobacteria</taxon>
        <taxon>Neisseriales</taxon>
        <taxon>Aquaspirillaceae</taxon>
        <taxon>Laribacter</taxon>
    </lineage>
</organism>
<protein>
    <submittedName>
        <fullName evidence="2">Antitoxin VbhA family protein</fullName>
    </submittedName>
</protein>
<sequence>MNKHDTEYMDELPALPDQCGTPALELEREIDPTRRTELAATEGQGINMERERPPTQKITDEERRRRQTACDYGRASVGLSGFKLSQADEEHAARFITGEIDLAEFVKLRLR</sequence>
<evidence type="ECO:0000256" key="1">
    <source>
        <dbReference type="SAM" id="MobiDB-lite"/>
    </source>
</evidence>
<evidence type="ECO:0000313" key="3">
    <source>
        <dbReference type="Proteomes" id="UP001200247"/>
    </source>
</evidence>
<feature type="compositionally biased region" description="Basic and acidic residues" evidence="1">
    <location>
        <begin position="48"/>
        <end position="64"/>
    </location>
</feature>
<reference evidence="2 3" key="1">
    <citation type="submission" date="2021-10" db="EMBL/GenBank/DDBJ databases">
        <title>Whole-genome sequencing analysis of Laribacter hongkongensis: virulence gene profiles, carbohydrate-active enzyme prediction, and antimicrobial resistance characterization.</title>
        <authorList>
            <person name="Yuan P."/>
            <person name="Zhan Y."/>
            <person name="Chen D."/>
        </authorList>
    </citation>
    <scope>NUCLEOTIDE SEQUENCE [LARGE SCALE GENOMIC DNA]</scope>
    <source>
        <strain evidence="2 3">W67</strain>
    </source>
</reference>
<dbReference type="RefSeq" id="WP_239894646.1">
    <property type="nucleotide sequence ID" value="NZ_JAJAXH010000056.1"/>
</dbReference>
<dbReference type="Proteomes" id="UP001200247">
    <property type="component" value="Unassembled WGS sequence"/>
</dbReference>
<dbReference type="Gene3D" id="1.10.8.1050">
    <property type="entry name" value="Antitoxin VbhA-like"/>
    <property type="match status" value="1"/>
</dbReference>
<dbReference type="AlphaFoldDB" id="A0ABD4SWD9"/>
<name>A0ABD4SWD9_9NEIS</name>
<feature type="region of interest" description="Disordered" evidence="1">
    <location>
        <begin position="31"/>
        <end position="69"/>
    </location>
</feature>
<gene>
    <name evidence="2" type="ORF">LH440_15965</name>
</gene>
<dbReference type="CDD" id="cd11586">
    <property type="entry name" value="VbhA_like"/>
    <property type="match status" value="1"/>
</dbReference>
<accession>A0ABD4SWD9</accession>
<comment type="caution">
    <text evidence="2">The sequence shown here is derived from an EMBL/GenBank/DDBJ whole genome shotgun (WGS) entry which is preliminary data.</text>
</comment>
<proteinExistence type="predicted"/>
<dbReference type="EMBL" id="JAJAXM010000054">
    <property type="protein sequence ID" value="MCG9027362.1"/>
    <property type="molecule type" value="Genomic_DNA"/>
</dbReference>
<dbReference type="InterPro" id="IPR033788">
    <property type="entry name" value="VbhA-like"/>
</dbReference>
<evidence type="ECO:0000313" key="2">
    <source>
        <dbReference type="EMBL" id="MCG9027362.1"/>
    </source>
</evidence>